<evidence type="ECO:0000256" key="6">
    <source>
        <dbReference type="ARBA" id="ARBA00023128"/>
    </source>
</evidence>
<evidence type="ECO:0000256" key="1">
    <source>
        <dbReference type="ARBA" id="ARBA00004304"/>
    </source>
</evidence>
<reference evidence="10 11" key="1">
    <citation type="submission" date="2019-03" db="EMBL/GenBank/DDBJ databases">
        <title>First draft genome of Liparis tanakae, snailfish: a comprehensive survey of snailfish specific genes.</title>
        <authorList>
            <person name="Kim W."/>
            <person name="Song I."/>
            <person name="Jeong J.-H."/>
            <person name="Kim D."/>
            <person name="Kim S."/>
            <person name="Ryu S."/>
            <person name="Song J.Y."/>
            <person name="Lee S.K."/>
        </authorList>
    </citation>
    <scope>NUCLEOTIDE SEQUENCE [LARGE SCALE GENOMIC DNA]</scope>
    <source>
        <tissue evidence="10">Muscle</tissue>
    </source>
</reference>
<keyword evidence="3 8" id="KW-0812">Transmembrane</keyword>
<accession>A0A4Z2JH86</accession>
<evidence type="ECO:0000256" key="9">
    <source>
        <dbReference type="SAM" id="MobiDB-lite"/>
    </source>
</evidence>
<gene>
    <name evidence="10" type="primary">TIMM21</name>
    <name evidence="10" type="ORF">EYF80_000896</name>
</gene>
<dbReference type="Pfam" id="PF08294">
    <property type="entry name" value="TIM21"/>
    <property type="match status" value="1"/>
</dbReference>
<protein>
    <recommendedName>
        <fullName evidence="8">Mitochondrial import inner membrane translocase subunit Tim21</fullName>
    </recommendedName>
</protein>
<dbReference type="Proteomes" id="UP000314294">
    <property type="component" value="Unassembled WGS sequence"/>
</dbReference>
<feature type="compositionally biased region" description="Basic and acidic residues" evidence="9">
    <location>
        <begin position="206"/>
        <end position="215"/>
    </location>
</feature>
<evidence type="ECO:0000256" key="3">
    <source>
        <dbReference type="ARBA" id="ARBA00022692"/>
    </source>
</evidence>
<evidence type="ECO:0000256" key="7">
    <source>
        <dbReference type="ARBA" id="ARBA00023136"/>
    </source>
</evidence>
<evidence type="ECO:0000256" key="8">
    <source>
        <dbReference type="RuleBase" id="RU367142"/>
    </source>
</evidence>
<keyword evidence="8" id="KW-0811">Translocation</keyword>
<dbReference type="PANTHER" id="PTHR13032:SF6">
    <property type="entry name" value="MITOCHONDRIAL IMPORT INNER MEMBRANE TRANSLOCASE SUBUNIT TIM21"/>
    <property type="match status" value="1"/>
</dbReference>
<evidence type="ECO:0000256" key="5">
    <source>
        <dbReference type="ARBA" id="ARBA00022989"/>
    </source>
</evidence>
<feature type="transmembrane region" description="Helical" evidence="8">
    <location>
        <begin position="103"/>
        <end position="124"/>
    </location>
</feature>
<comment type="similarity">
    <text evidence="2 8">Belongs to the TIM21 family.</text>
</comment>
<keyword evidence="4" id="KW-0809">Transit peptide</keyword>
<feature type="region of interest" description="Disordered" evidence="9">
    <location>
        <begin position="165"/>
        <end position="265"/>
    </location>
</feature>
<keyword evidence="7 8" id="KW-0472">Membrane</keyword>
<dbReference type="OrthoDB" id="9930358at2759"/>
<dbReference type="PANTHER" id="PTHR13032">
    <property type="entry name" value="MITOCHONDRIAL IMPORT INNER MEMBRANE TRANSLOCASE SUBUNIT TIM21"/>
    <property type="match status" value="1"/>
</dbReference>
<keyword evidence="5 8" id="KW-1133">Transmembrane helix</keyword>
<comment type="caution">
    <text evidence="10">The sequence shown here is derived from an EMBL/GenBank/DDBJ whole genome shotgun (WGS) entry which is preliminary data.</text>
</comment>
<name>A0A4Z2JH86_9TELE</name>
<evidence type="ECO:0000313" key="10">
    <source>
        <dbReference type="EMBL" id="TNN89018.1"/>
    </source>
</evidence>
<keyword evidence="8" id="KW-0999">Mitochondrion inner membrane</keyword>
<sequence length="265" mass="29040">MAYTQLLKALLHRNLQHTVTKCKLTHVRLLILTHRTASTVSRLTVRSRVEAPSSVLPVLSSFIQAQPRRGVQSSPEERDRSVSRYRSPTPSAGQKVKEAGRDFTYLIVVLIGLGVTGGLLFVVFQELFSSSSPNKIYGKAFNKVRLDPEQTSVWPSWYGVQEDLSVEEPSTNLPPAASFSDMDMPPPYEAVSGEDDLKPPPYSECARGDEADAARPSDQAPVFSEGDSISVNEAPPPYTLSPPTLVCQQDFPVSHGESRSASRPT</sequence>
<keyword evidence="11" id="KW-1185">Reference proteome</keyword>
<evidence type="ECO:0000256" key="2">
    <source>
        <dbReference type="ARBA" id="ARBA00010867"/>
    </source>
</evidence>
<dbReference type="GO" id="GO:0005744">
    <property type="term" value="C:TIM23 mitochondrial import inner membrane translocase complex"/>
    <property type="evidence" value="ECO:0007669"/>
    <property type="project" value="UniProtKB-UniRule"/>
</dbReference>
<proteinExistence type="inferred from homology"/>
<dbReference type="EMBL" id="SRLO01000003">
    <property type="protein sequence ID" value="TNN89018.1"/>
    <property type="molecule type" value="Genomic_DNA"/>
</dbReference>
<comment type="subcellular location">
    <subcellularLocation>
        <location evidence="8">Mitochondrion inner membrane</location>
        <topology evidence="8">Single-pass membrane protein</topology>
    </subcellularLocation>
    <subcellularLocation>
        <location evidence="1">Mitochondrion membrane</location>
        <topology evidence="1">Single-pass membrane protein</topology>
    </subcellularLocation>
</comment>
<evidence type="ECO:0000313" key="11">
    <source>
        <dbReference type="Proteomes" id="UP000314294"/>
    </source>
</evidence>
<keyword evidence="8" id="KW-0653">Protein transport</keyword>
<keyword evidence="8" id="KW-0813">Transport</keyword>
<comment type="function">
    <text evidence="8">Essential component of the TIM23 complex, a complex that mediates the translocation of transit peptide-containing proteins across the mitochondrial inner membrane.</text>
</comment>
<comment type="subunit">
    <text evidence="8">Component of the TIM23 complex.</text>
</comment>
<keyword evidence="6 8" id="KW-0496">Mitochondrion</keyword>
<organism evidence="10 11">
    <name type="scientific">Liparis tanakae</name>
    <name type="common">Tanaka's snailfish</name>
    <dbReference type="NCBI Taxonomy" id="230148"/>
    <lineage>
        <taxon>Eukaryota</taxon>
        <taxon>Metazoa</taxon>
        <taxon>Chordata</taxon>
        <taxon>Craniata</taxon>
        <taxon>Vertebrata</taxon>
        <taxon>Euteleostomi</taxon>
        <taxon>Actinopterygii</taxon>
        <taxon>Neopterygii</taxon>
        <taxon>Teleostei</taxon>
        <taxon>Neoteleostei</taxon>
        <taxon>Acanthomorphata</taxon>
        <taxon>Eupercaria</taxon>
        <taxon>Perciformes</taxon>
        <taxon>Cottioidei</taxon>
        <taxon>Cottales</taxon>
        <taxon>Liparidae</taxon>
        <taxon>Liparis</taxon>
    </lineage>
</organism>
<feature type="compositionally biased region" description="Basic and acidic residues" evidence="9">
    <location>
        <begin position="256"/>
        <end position="265"/>
    </location>
</feature>
<evidence type="ECO:0000256" key="4">
    <source>
        <dbReference type="ARBA" id="ARBA00022946"/>
    </source>
</evidence>
<feature type="region of interest" description="Disordered" evidence="9">
    <location>
        <begin position="67"/>
        <end position="95"/>
    </location>
</feature>
<dbReference type="AlphaFoldDB" id="A0A4Z2JH86"/>
<dbReference type="GO" id="GO:0030150">
    <property type="term" value="P:protein import into mitochondrial matrix"/>
    <property type="evidence" value="ECO:0007669"/>
    <property type="project" value="UniProtKB-UniRule"/>
</dbReference>
<dbReference type="InterPro" id="IPR013261">
    <property type="entry name" value="Tim21"/>
</dbReference>